<dbReference type="InterPro" id="IPR000835">
    <property type="entry name" value="HTH_MarR-typ"/>
</dbReference>
<accession>A0ABW4CGF7</accession>
<organism evidence="2 3">
    <name type="scientific">Lacticaseibacillus mingshuiensis</name>
    <dbReference type="NCBI Taxonomy" id="2799574"/>
    <lineage>
        <taxon>Bacteria</taxon>
        <taxon>Bacillati</taxon>
        <taxon>Bacillota</taxon>
        <taxon>Bacilli</taxon>
        <taxon>Lactobacillales</taxon>
        <taxon>Lactobacillaceae</taxon>
        <taxon>Lacticaseibacillus</taxon>
    </lineage>
</organism>
<evidence type="ECO:0000259" key="1">
    <source>
        <dbReference type="PROSITE" id="PS50995"/>
    </source>
</evidence>
<dbReference type="InterPro" id="IPR039422">
    <property type="entry name" value="MarR/SlyA-like"/>
</dbReference>
<protein>
    <submittedName>
        <fullName evidence="2">MarR family winged helix-turn-helix transcriptional regulator</fullName>
    </submittedName>
</protein>
<dbReference type="Pfam" id="PF01047">
    <property type="entry name" value="MarR"/>
    <property type="match status" value="1"/>
</dbReference>
<dbReference type="Gene3D" id="1.10.10.10">
    <property type="entry name" value="Winged helix-like DNA-binding domain superfamily/Winged helix DNA-binding domain"/>
    <property type="match status" value="1"/>
</dbReference>
<name>A0ABW4CGF7_9LACO</name>
<comment type="caution">
    <text evidence="2">The sequence shown here is derived from an EMBL/GenBank/DDBJ whole genome shotgun (WGS) entry which is preliminary data.</text>
</comment>
<gene>
    <name evidence="2" type="ORF">ACFQ4P_06425</name>
</gene>
<evidence type="ECO:0000313" key="3">
    <source>
        <dbReference type="Proteomes" id="UP001597196"/>
    </source>
</evidence>
<dbReference type="InterPro" id="IPR036388">
    <property type="entry name" value="WH-like_DNA-bd_sf"/>
</dbReference>
<dbReference type="Proteomes" id="UP001597196">
    <property type="component" value="Unassembled WGS sequence"/>
</dbReference>
<dbReference type="SMART" id="SM00347">
    <property type="entry name" value="HTH_MARR"/>
    <property type="match status" value="1"/>
</dbReference>
<dbReference type="PANTHER" id="PTHR33164:SF43">
    <property type="entry name" value="HTH-TYPE TRANSCRIPTIONAL REPRESSOR YETL"/>
    <property type="match status" value="1"/>
</dbReference>
<sequence length="147" mass="16782">MADDKLLEDYIEVYLSAFKYVGELVSAPMRDDDISFEQFLILRDIAAGHDLSLSEIAKARHVTRAAISRQIKTLMEHHYMIQVRDPNDGRRQELQLTTSGQALVSRVNQAISTRFAGWIDVIGEPDAQDLLRIMRRVGQEIIAKEQK</sequence>
<dbReference type="PANTHER" id="PTHR33164">
    <property type="entry name" value="TRANSCRIPTIONAL REGULATOR, MARR FAMILY"/>
    <property type="match status" value="1"/>
</dbReference>
<proteinExistence type="predicted"/>
<keyword evidence="3" id="KW-1185">Reference proteome</keyword>
<dbReference type="SUPFAM" id="SSF46785">
    <property type="entry name" value="Winged helix' DNA-binding domain"/>
    <property type="match status" value="1"/>
</dbReference>
<dbReference type="InterPro" id="IPR036390">
    <property type="entry name" value="WH_DNA-bd_sf"/>
</dbReference>
<dbReference type="PROSITE" id="PS50995">
    <property type="entry name" value="HTH_MARR_2"/>
    <property type="match status" value="1"/>
</dbReference>
<dbReference type="RefSeq" id="WP_203628109.1">
    <property type="nucleotide sequence ID" value="NZ_BOLQ01000018.1"/>
</dbReference>
<reference evidence="3" key="1">
    <citation type="journal article" date="2019" name="Int. J. Syst. Evol. Microbiol.">
        <title>The Global Catalogue of Microorganisms (GCM) 10K type strain sequencing project: providing services to taxonomists for standard genome sequencing and annotation.</title>
        <authorList>
            <consortium name="The Broad Institute Genomics Platform"/>
            <consortium name="The Broad Institute Genome Sequencing Center for Infectious Disease"/>
            <person name="Wu L."/>
            <person name="Ma J."/>
        </authorList>
    </citation>
    <scope>NUCLEOTIDE SEQUENCE [LARGE SCALE GENOMIC DNA]</scope>
    <source>
        <strain evidence="3">CCM 8980</strain>
    </source>
</reference>
<evidence type="ECO:0000313" key="2">
    <source>
        <dbReference type="EMBL" id="MFD1429880.1"/>
    </source>
</evidence>
<feature type="domain" description="HTH marR-type" evidence="1">
    <location>
        <begin position="3"/>
        <end position="139"/>
    </location>
</feature>
<dbReference type="EMBL" id="JBHTOC010000008">
    <property type="protein sequence ID" value="MFD1429880.1"/>
    <property type="molecule type" value="Genomic_DNA"/>
</dbReference>